<dbReference type="PANTHER" id="PTHR30074:SF6">
    <property type="entry name" value="FORMATE DEHYDROGENASE GAMMA SUBUNIT"/>
    <property type="match status" value="1"/>
</dbReference>
<keyword evidence="11" id="KW-0408">Iron</keyword>
<feature type="transmembrane region" description="Helical" evidence="14">
    <location>
        <begin position="130"/>
        <end position="148"/>
    </location>
</feature>
<feature type="compositionally biased region" description="Polar residues" evidence="13">
    <location>
        <begin position="60"/>
        <end position="72"/>
    </location>
</feature>
<dbReference type="InterPro" id="IPR011577">
    <property type="entry name" value="Cyt_b561_bac/Ni-Hgenase"/>
</dbReference>
<dbReference type="Pfam" id="PF01292">
    <property type="entry name" value="Ni_hydr_CYTB"/>
    <property type="match status" value="1"/>
</dbReference>
<dbReference type="GO" id="GO:0046872">
    <property type="term" value="F:metal ion binding"/>
    <property type="evidence" value="ECO:0007669"/>
    <property type="project" value="UniProtKB-KW"/>
</dbReference>
<dbReference type="GO" id="GO:0022904">
    <property type="term" value="P:respiratory electron transport chain"/>
    <property type="evidence" value="ECO:0007669"/>
    <property type="project" value="InterPro"/>
</dbReference>
<keyword evidence="7 14" id="KW-0812">Transmembrane</keyword>
<evidence type="ECO:0000256" key="1">
    <source>
        <dbReference type="ARBA" id="ARBA00001971"/>
    </source>
</evidence>
<evidence type="ECO:0000256" key="5">
    <source>
        <dbReference type="ARBA" id="ARBA00022475"/>
    </source>
</evidence>
<dbReference type="InterPro" id="IPR016174">
    <property type="entry name" value="Di-haem_cyt_TM"/>
</dbReference>
<dbReference type="SUPFAM" id="SSF81342">
    <property type="entry name" value="Transmembrane di-heme cytochromes"/>
    <property type="match status" value="1"/>
</dbReference>
<dbReference type="GO" id="GO:0009055">
    <property type="term" value="F:electron transfer activity"/>
    <property type="evidence" value="ECO:0007669"/>
    <property type="project" value="InterPro"/>
</dbReference>
<keyword evidence="17" id="KW-1185">Reference proteome</keyword>
<dbReference type="GO" id="GO:0008863">
    <property type="term" value="F:formate dehydrogenase (NAD+) activity"/>
    <property type="evidence" value="ECO:0007669"/>
    <property type="project" value="InterPro"/>
</dbReference>
<gene>
    <name evidence="16" type="ORF">C8N35_10323</name>
</gene>
<feature type="transmembrane region" description="Helical" evidence="14">
    <location>
        <begin position="175"/>
        <end position="196"/>
    </location>
</feature>
<evidence type="ECO:0000313" key="17">
    <source>
        <dbReference type="Proteomes" id="UP000244081"/>
    </source>
</evidence>
<comment type="subcellular location">
    <subcellularLocation>
        <location evidence="2">Cell membrane</location>
        <topology evidence="2">Multi-pass membrane protein</topology>
    </subcellularLocation>
</comment>
<keyword evidence="4" id="KW-0813">Transport</keyword>
<feature type="transmembrane region" description="Helical" evidence="14">
    <location>
        <begin position="332"/>
        <end position="351"/>
    </location>
</feature>
<dbReference type="NCBIfam" id="TIGR01583">
    <property type="entry name" value="formate-DH-gamm"/>
    <property type="match status" value="1"/>
</dbReference>
<comment type="similarity">
    <text evidence="3">Belongs to the formate dehydrogenase gamma subunit family.</text>
</comment>
<proteinExistence type="inferred from homology"/>
<dbReference type="GO" id="GO:0009326">
    <property type="term" value="C:formate dehydrogenase complex"/>
    <property type="evidence" value="ECO:0007669"/>
    <property type="project" value="InterPro"/>
</dbReference>
<protein>
    <submittedName>
        <fullName evidence="16">Formate dehydrogenase gamma subunit</fullName>
    </submittedName>
</protein>
<evidence type="ECO:0000256" key="6">
    <source>
        <dbReference type="ARBA" id="ARBA00022617"/>
    </source>
</evidence>
<evidence type="ECO:0000256" key="13">
    <source>
        <dbReference type="SAM" id="MobiDB-lite"/>
    </source>
</evidence>
<keyword evidence="9" id="KW-0249">Electron transport</keyword>
<dbReference type="PANTHER" id="PTHR30074">
    <property type="entry name" value="FORMATE DEHYDROGENASE, NITRATE-INDUCIBLE, CYTOCHROME B556 FDN SUBUNIT"/>
    <property type="match status" value="1"/>
</dbReference>
<keyword evidence="12 14" id="KW-0472">Membrane</keyword>
<organism evidence="16 17">
    <name type="scientific">Breoghania corrubedonensis</name>
    <dbReference type="NCBI Taxonomy" id="665038"/>
    <lineage>
        <taxon>Bacteria</taxon>
        <taxon>Pseudomonadati</taxon>
        <taxon>Pseudomonadota</taxon>
        <taxon>Alphaproteobacteria</taxon>
        <taxon>Hyphomicrobiales</taxon>
        <taxon>Stappiaceae</taxon>
        <taxon>Breoghania</taxon>
    </lineage>
</organism>
<dbReference type="GO" id="GO:0005886">
    <property type="term" value="C:plasma membrane"/>
    <property type="evidence" value="ECO:0007669"/>
    <property type="project" value="UniProtKB-SubCell"/>
</dbReference>
<dbReference type="InterPro" id="IPR006471">
    <property type="entry name" value="Formate_DH_gsu"/>
</dbReference>
<accession>A0A2T5VAS4</accession>
<dbReference type="GO" id="GO:0015944">
    <property type="term" value="P:formate oxidation"/>
    <property type="evidence" value="ECO:0007669"/>
    <property type="project" value="TreeGrafter"/>
</dbReference>
<evidence type="ECO:0000259" key="15">
    <source>
        <dbReference type="Pfam" id="PF01292"/>
    </source>
</evidence>
<dbReference type="Proteomes" id="UP000244081">
    <property type="component" value="Unassembled WGS sequence"/>
</dbReference>
<dbReference type="AlphaFoldDB" id="A0A2T5VAS4"/>
<dbReference type="OrthoDB" id="9790598at2"/>
<name>A0A2T5VAS4_9HYPH</name>
<comment type="caution">
    <text evidence="16">The sequence shown here is derived from an EMBL/GenBank/DDBJ whole genome shotgun (WGS) entry which is preliminary data.</text>
</comment>
<evidence type="ECO:0000256" key="10">
    <source>
        <dbReference type="ARBA" id="ARBA00022989"/>
    </source>
</evidence>
<keyword evidence="6" id="KW-0349">Heme</keyword>
<feature type="transmembrane region" description="Helical" evidence="14">
    <location>
        <begin position="36"/>
        <end position="57"/>
    </location>
</feature>
<evidence type="ECO:0000313" key="16">
    <source>
        <dbReference type="EMBL" id="PTW60844.1"/>
    </source>
</evidence>
<evidence type="ECO:0000256" key="7">
    <source>
        <dbReference type="ARBA" id="ARBA00022692"/>
    </source>
</evidence>
<dbReference type="GO" id="GO:0009061">
    <property type="term" value="P:anaerobic respiration"/>
    <property type="evidence" value="ECO:0007669"/>
    <property type="project" value="TreeGrafter"/>
</dbReference>
<evidence type="ECO:0000256" key="11">
    <source>
        <dbReference type="ARBA" id="ARBA00023004"/>
    </source>
</evidence>
<dbReference type="GO" id="GO:0036397">
    <property type="term" value="F:formate dehydrogenase (quinone) activity"/>
    <property type="evidence" value="ECO:0007669"/>
    <property type="project" value="TreeGrafter"/>
</dbReference>
<dbReference type="Gene3D" id="1.20.950.20">
    <property type="entry name" value="Transmembrane di-heme cytochromes, Chain C"/>
    <property type="match status" value="1"/>
</dbReference>
<reference evidence="16 17" key="1">
    <citation type="submission" date="2018-04" db="EMBL/GenBank/DDBJ databases">
        <title>Genomic Encyclopedia of Archaeal and Bacterial Type Strains, Phase II (KMG-II): from individual species to whole genera.</title>
        <authorList>
            <person name="Goeker M."/>
        </authorList>
    </citation>
    <scope>NUCLEOTIDE SEQUENCE [LARGE SCALE GENOMIC DNA]</scope>
    <source>
        <strain evidence="16 17">DSM 23382</strain>
    </source>
</reference>
<evidence type="ECO:0000256" key="14">
    <source>
        <dbReference type="SAM" id="Phobius"/>
    </source>
</evidence>
<keyword evidence="10 14" id="KW-1133">Transmembrane helix</keyword>
<evidence type="ECO:0000256" key="8">
    <source>
        <dbReference type="ARBA" id="ARBA00022723"/>
    </source>
</evidence>
<feature type="transmembrane region" description="Helical" evidence="14">
    <location>
        <begin position="216"/>
        <end position="237"/>
    </location>
</feature>
<evidence type="ECO:0000256" key="2">
    <source>
        <dbReference type="ARBA" id="ARBA00004651"/>
    </source>
</evidence>
<evidence type="ECO:0000256" key="9">
    <source>
        <dbReference type="ARBA" id="ARBA00022982"/>
    </source>
</evidence>
<feature type="region of interest" description="Disordered" evidence="13">
    <location>
        <begin position="59"/>
        <end position="78"/>
    </location>
</feature>
<evidence type="ECO:0000256" key="3">
    <source>
        <dbReference type="ARBA" id="ARBA00010747"/>
    </source>
</evidence>
<keyword evidence="8" id="KW-0479">Metal-binding</keyword>
<evidence type="ECO:0000256" key="12">
    <source>
        <dbReference type="ARBA" id="ARBA00023136"/>
    </source>
</evidence>
<keyword evidence="5" id="KW-1003">Cell membrane</keyword>
<evidence type="ECO:0000256" key="4">
    <source>
        <dbReference type="ARBA" id="ARBA00022448"/>
    </source>
</evidence>
<dbReference type="RefSeq" id="WP_107989684.1">
    <property type="nucleotide sequence ID" value="NZ_QAYG01000003.1"/>
</dbReference>
<dbReference type="InterPro" id="IPR051817">
    <property type="entry name" value="FDH_cytochrome_b556_subunit"/>
</dbReference>
<dbReference type="EMBL" id="QAYG01000003">
    <property type="protein sequence ID" value="PTW60844.1"/>
    <property type="molecule type" value="Genomic_DNA"/>
</dbReference>
<sequence>MGHAFGSGRHGRREPAIQAGGLRLQAGGRFQRIGRALLLTLAVFGAALAGGLLAGPAQAQRQTPPELQQSPTGGHVPGDALGTASDADLWRAVRGGVSGTVNIPDKKAALLIQSQGDNWRAFRNGPLSTYGAWALLGTVIILALFFALRGRIMIEKGPAGVTITRFSWIERTGHWLVGVSFIVLAVTGLNLLYGRYVLKPVIGADAFALITHWGKYAHNYLAFAFIAGLVMIFVMWVSHNIPSRIDIAWILKAGGLFSKNVHPDSRKFNAGQKIIFWAVIVGGVSVAVSGWALLFPFTTHLFSGTFEVVNAIFGTSLPTNLAPIHEQQLAQGWHAILALLLTCVILAHIYIGSVGMEGAFDAMGSGEVDLNWAKEHHNLWVEEVQEREAGRAEAQPAE</sequence>
<feature type="domain" description="Cytochrome b561 bacterial/Ni-hydrogenase" evidence="15">
    <location>
        <begin position="165"/>
        <end position="363"/>
    </location>
</feature>
<feature type="transmembrane region" description="Helical" evidence="14">
    <location>
        <begin position="274"/>
        <end position="294"/>
    </location>
</feature>
<comment type="cofactor">
    <cofactor evidence="1">
        <name>heme</name>
        <dbReference type="ChEBI" id="CHEBI:30413"/>
    </cofactor>
</comment>